<comment type="caution">
    <text evidence="7">The sequence shown here is derived from an EMBL/GenBank/DDBJ whole genome shotgun (WGS) entry which is preliminary data.</text>
</comment>
<dbReference type="PROSITE" id="PS50983">
    <property type="entry name" value="FE_B12_PBP"/>
    <property type="match status" value="1"/>
</dbReference>
<dbReference type="InterPro" id="IPR002491">
    <property type="entry name" value="ABC_transptr_periplasmic_BD"/>
</dbReference>
<reference evidence="7 8" key="1">
    <citation type="journal article" date="2013" name="Genome Announc.">
        <title>Draft Genome Sequence of Arthrobacter gangotriensis Strain Lz1yT, Isolated from a Penguin Rookery Soil Sample Collected in Antarctica, near the Indian Station Dakshin Gangotri.</title>
        <authorList>
            <person name="Shivaji S."/>
            <person name="Ara S."/>
            <person name="Bandi S."/>
            <person name="Singh A."/>
            <person name="Kumar Pinnaka A."/>
        </authorList>
    </citation>
    <scope>NUCLEOTIDE SEQUENCE [LARGE SCALE GENOMIC DNA]</scope>
    <source>
        <strain evidence="7 8">Lz1y</strain>
    </source>
</reference>
<dbReference type="PROSITE" id="PS51318">
    <property type="entry name" value="TAT"/>
    <property type="match status" value="1"/>
</dbReference>
<dbReference type="Pfam" id="PF01497">
    <property type="entry name" value="Peripla_BP_2"/>
    <property type="match status" value="1"/>
</dbReference>
<evidence type="ECO:0000256" key="2">
    <source>
        <dbReference type="ARBA" id="ARBA00008814"/>
    </source>
</evidence>
<evidence type="ECO:0000259" key="6">
    <source>
        <dbReference type="PROSITE" id="PS50983"/>
    </source>
</evidence>
<dbReference type="GO" id="GO:0030288">
    <property type="term" value="C:outer membrane-bounded periplasmic space"/>
    <property type="evidence" value="ECO:0007669"/>
    <property type="project" value="TreeGrafter"/>
</dbReference>
<evidence type="ECO:0000313" key="8">
    <source>
        <dbReference type="Proteomes" id="UP000012015"/>
    </source>
</evidence>
<keyword evidence="3" id="KW-0813">Transport</keyword>
<comment type="subcellular location">
    <subcellularLocation>
        <location evidence="1">Cell envelope</location>
    </subcellularLocation>
</comment>
<dbReference type="InterPro" id="IPR006311">
    <property type="entry name" value="TAT_signal"/>
</dbReference>
<name>M7MS92_9MICC</name>
<dbReference type="eggNOG" id="COG0614">
    <property type="taxonomic scope" value="Bacteria"/>
</dbReference>
<dbReference type="AlphaFoldDB" id="M7MS92"/>
<dbReference type="PATRIC" id="fig|1276920.7.peg.1240"/>
<dbReference type="SUPFAM" id="SSF53807">
    <property type="entry name" value="Helical backbone' metal receptor"/>
    <property type="match status" value="1"/>
</dbReference>
<dbReference type="Proteomes" id="UP000012015">
    <property type="component" value="Unassembled WGS sequence"/>
</dbReference>
<dbReference type="STRING" id="1276920.ADIAG_01250"/>
<feature type="signal peptide" evidence="5">
    <location>
        <begin position="1"/>
        <end position="32"/>
    </location>
</feature>
<dbReference type="GO" id="GO:1901678">
    <property type="term" value="P:iron coordination entity transport"/>
    <property type="evidence" value="ECO:0007669"/>
    <property type="project" value="UniProtKB-ARBA"/>
</dbReference>
<dbReference type="InterPro" id="IPR051313">
    <property type="entry name" value="Bact_iron-sidero_bind"/>
</dbReference>
<comment type="similarity">
    <text evidence="2">Belongs to the bacterial solute-binding protein 8 family.</text>
</comment>
<organism evidence="7 8">
    <name type="scientific">Paeniglutamicibacter gangotriensis Lz1y</name>
    <dbReference type="NCBI Taxonomy" id="1276920"/>
    <lineage>
        <taxon>Bacteria</taxon>
        <taxon>Bacillati</taxon>
        <taxon>Actinomycetota</taxon>
        <taxon>Actinomycetes</taxon>
        <taxon>Micrococcales</taxon>
        <taxon>Micrococcaceae</taxon>
        <taxon>Paeniglutamicibacter</taxon>
    </lineage>
</organism>
<evidence type="ECO:0000313" key="7">
    <source>
        <dbReference type="EMBL" id="EMQ99257.1"/>
    </source>
</evidence>
<evidence type="ECO:0000256" key="4">
    <source>
        <dbReference type="ARBA" id="ARBA00022729"/>
    </source>
</evidence>
<evidence type="ECO:0000256" key="3">
    <source>
        <dbReference type="ARBA" id="ARBA00022448"/>
    </source>
</evidence>
<keyword evidence="4 5" id="KW-0732">Signal</keyword>
<feature type="chain" id="PRO_5004081441" evidence="5">
    <location>
        <begin position="33"/>
        <end position="329"/>
    </location>
</feature>
<dbReference type="Gene3D" id="3.40.50.1980">
    <property type="entry name" value="Nitrogenase molybdenum iron protein domain"/>
    <property type="match status" value="2"/>
</dbReference>
<sequence>MRTPTRRTFLTATSMAALIALTGCGASNGAAADTSTATSPSSGPWSFTDTGFSKTTTLDEAPDSIVVDAYSAAALWDYGVRPTGVFGFGLTEEGGLSVGNADVSQMAIVGKDAEFNLEKLLSLKPDVIVGFGNTDGSGWTWWDEKVQSDATATAPFLPVKFGSRPVQEVIEDYASLAKALGGDIESEAAISAKNAFNERLATLKTLAQEKPELKIIALNGYDELYVGQKSLGQLALLEELGFTLTGPTDKSGWASLSWEKVGDYPADIVLSYSGTAEQVKDHPVFSALPAVKAGQVVEWDDKRPFTYASYVQWFDELIEVLEAAEPVAS</sequence>
<proteinExistence type="inferred from homology"/>
<keyword evidence="8" id="KW-1185">Reference proteome</keyword>
<gene>
    <name evidence="7" type="ORF">ADIAG_01250</name>
</gene>
<dbReference type="PANTHER" id="PTHR30532">
    <property type="entry name" value="IRON III DICITRATE-BINDING PERIPLASMIC PROTEIN"/>
    <property type="match status" value="1"/>
</dbReference>
<feature type="domain" description="Fe/B12 periplasmic-binding" evidence="6">
    <location>
        <begin position="63"/>
        <end position="329"/>
    </location>
</feature>
<dbReference type="RefSeq" id="WP_007270445.1">
    <property type="nucleotide sequence ID" value="NZ_AOCK01000003.1"/>
</dbReference>
<dbReference type="PROSITE" id="PS51257">
    <property type="entry name" value="PROKAR_LIPOPROTEIN"/>
    <property type="match status" value="1"/>
</dbReference>
<dbReference type="PANTHER" id="PTHR30532:SF24">
    <property type="entry name" value="FERRIC ENTEROBACTIN-BINDING PERIPLASMIC PROTEIN FEPB"/>
    <property type="match status" value="1"/>
</dbReference>
<accession>M7MS92</accession>
<evidence type="ECO:0000256" key="5">
    <source>
        <dbReference type="SAM" id="SignalP"/>
    </source>
</evidence>
<evidence type="ECO:0000256" key="1">
    <source>
        <dbReference type="ARBA" id="ARBA00004196"/>
    </source>
</evidence>
<dbReference type="EMBL" id="AOCK01000003">
    <property type="protein sequence ID" value="EMQ99257.1"/>
    <property type="molecule type" value="Genomic_DNA"/>
</dbReference>
<protein>
    <submittedName>
        <fullName evidence="7">Iron(III) dicitrate-binding protein</fullName>
    </submittedName>
</protein>